<dbReference type="AlphaFoldDB" id="A0A9X9LUG0"/>
<comment type="caution">
    <text evidence="2">The sequence shown here is derived from an EMBL/GenBank/DDBJ whole genome shotgun (WGS) entry which is preliminary data.</text>
</comment>
<evidence type="ECO:0000256" key="1">
    <source>
        <dbReference type="SAM" id="MobiDB-lite"/>
    </source>
</evidence>
<evidence type="ECO:0000313" key="2">
    <source>
        <dbReference type="EMBL" id="VCW91590.1"/>
    </source>
</evidence>
<protein>
    <submittedName>
        <fullName evidence="2">Uncharacterized protein</fullName>
    </submittedName>
</protein>
<dbReference type="EMBL" id="CYRY02017659">
    <property type="protein sequence ID" value="VCW91590.1"/>
    <property type="molecule type" value="Genomic_DNA"/>
</dbReference>
<reference evidence="2 3" key="1">
    <citation type="submission" date="2018-10" db="EMBL/GenBank/DDBJ databases">
        <authorList>
            <person name="Ekblom R."/>
            <person name="Jareborg N."/>
        </authorList>
    </citation>
    <scope>NUCLEOTIDE SEQUENCE [LARGE SCALE GENOMIC DNA]</scope>
    <source>
        <tissue evidence="2">Muscle</tissue>
    </source>
</reference>
<accession>A0A9X9LUG0</accession>
<organism evidence="2 3">
    <name type="scientific">Gulo gulo</name>
    <name type="common">Wolverine</name>
    <name type="synonym">Gluton</name>
    <dbReference type="NCBI Taxonomy" id="48420"/>
    <lineage>
        <taxon>Eukaryota</taxon>
        <taxon>Metazoa</taxon>
        <taxon>Chordata</taxon>
        <taxon>Craniata</taxon>
        <taxon>Vertebrata</taxon>
        <taxon>Euteleostomi</taxon>
        <taxon>Mammalia</taxon>
        <taxon>Eutheria</taxon>
        <taxon>Laurasiatheria</taxon>
        <taxon>Carnivora</taxon>
        <taxon>Caniformia</taxon>
        <taxon>Musteloidea</taxon>
        <taxon>Mustelidae</taxon>
        <taxon>Guloninae</taxon>
        <taxon>Gulo</taxon>
    </lineage>
</organism>
<name>A0A9X9LUG0_GULGU</name>
<gene>
    <name evidence="2" type="ORF">BN2614_LOCUS1</name>
</gene>
<evidence type="ECO:0000313" key="3">
    <source>
        <dbReference type="Proteomes" id="UP000269945"/>
    </source>
</evidence>
<feature type="region of interest" description="Disordered" evidence="1">
    <location>
        <begin position="1"/>
        <end position="21"/>
    </location>
</feature>
<dbReference type="Proteomes" id="UP000269945">
    <property type="component" value="Unassembled WGS sequence"/>
</dbReference>
<keyword evidence="3" id="KW-1185">Reference proteome</keyword>
<sequence length="119" mass="13456">MWRPCTHTPPPPLQTAGGGGKPGPPFSLFRFLALLPLYPSYSVFTPLGLGLSPWRSLLSPHQQELTGDVMRDPLREGKQQPGQRRRPRWFLSLVKIVISFLCPRAKASNQPDIYTFHLH</sequence>
<proteinExistence type="predicted"/>